<dbReference type="AlphaFoldDB" id="A0A967EBN3"/>
<accession>A0A967EBN3</accession>
<keyword evidence="1" id="KW-0472">Membrane</keyword>
<comment type="caution">
    <text evidence="2">The sequence shown here is derived from an EMBL/GenBank/DDBJ whole genome shotgun (WGS) entry which is preliminary data.</text>
</comment>
<keyword evidence="3" id="KW-1185">Reference proteome</keyword>
<proteinExistence type="predicted"/>
<name>A0A967EBN3_9PROT</name>
<protein>
    <submittedName>
        <fullName evidence="2">Heme exporter protein CcmD</fullName>
    </submittedName>
</protein>
<feature type="transmembrane region" description="Helical" evidence="1">
    <location>
        <begin position="6"/>
        <end position="27"/>
    </location>
</feature>
<gene>
    <name evidence="2" type="primary">ccmD</name>
    <name evidence="2" type="ORF">GOB87_06755</name>
</gene>
<keyword evidence="1" id="KW-1133">Transmembrane helix</keyword>
<evidence type="ECO:0000256" key="1">
    <source>
        <dbReference type="SAM" id="Phobius"/>
    </source>
</evidence>
<organism evidence="2 3">
    <name type="scientific">Acetobacter estunensis</name>
    <dbReference type="NCBI Taxonomy" id="104097"/>
    <lineage>
        <taxon>Bacteria</taxon>
        <taxon>Pseudomonadati</taxon>
        <taxon>Pseudomonadota</taxon>
        <taxon>Alphaproteobacteria</taxon>
        <taxon>Acetobacterales</taxon>
        <taxon>Acetobacteraceae</taxon>
        <taxon>Acetobacter</taxon>
    </lineage>
</organism>
<sequence>MTHLPYILASYGLALGVALVLSIGAALRLRRDRARLASLEAARGGTPRRGQAGGSA</sequence>
<evidence type="ECO:0000313" key="3">
    <source>
        <dbReference type="Proteomes" id="UP000597459"/>
    </source>
</evidence>
<dbReference type="RefSeq" id="WP_166314136.1">
    <property type="nucleotide sequence ID" value="NZ_WOTH01000010.1"/>
</dbReference>
<keyword evidence="1" id="KW-0812">Transmembrane</keyword>
<dbReference type="Proteomes" id="UP000597459">
    <property type="component" value="Unassembled WGS sequence"/>
</dbReference>
<dbReference type="EMBL" id="WOTH01000010">
    <property type="protein sequence ID" value="NHO53663.1"/>
    <property type="molecule type" value="Genomic_DNA"/>
</dbReference>
<evidence type="ECO:0000313" key="2">
    <source>
        <dbReference type="EMBL" id="NHO53663.1"/>
    </source>
</evidence>
<reference evidence="2" key="1">
    <citation type="submission" date="2019-11" db="EMBL/GenBank/DDBJ databases">
        <title>Description of new Acetobacter species.</title>
        <authorList>
            <person name="Cleenwerck I."/>
            <person name="Sombolestani A.S."/>
        </authorList>
    </citation>
    <scope>NUCLEOTIDE SEQUENCE</scope>
    <source>
        <strain evidence="2">LMG 1626</strain>
    </source>
</reference>